<protein>
    <recommendedName>
        <fullName evidence="2">Borealin C-terminal domain-containing protein</fullName>
    </recommendedName>
</protein>
<gene>
    <name evidence="3" type="ORF">G2W53_009096</name>
</gene>
<evidence type="ECO:0000313" key="3">
    <source>
        <dbReference type="EMBL" id="KAF7834237.1"/>
    </source>
</evidence>
<dbReference type="AlphaFoldDB" id="A0A834WXX0"/>
<dbReference type="Proteomes" id="UP000634136">
    <property type="component" value="Unassembled WGS sequence"/>
</dbReference>
<evidence type="ECO:0000313" key="4">
    <source>
        <dbReference type="Proteomes" id="UP000634136"/>
    </source>
</evidence>
<reference evidence="3" key="1">
    <citation type="submission" date="2020-09" db="EMBL/GenBank/DDBJ databases">
        <title>Genome-Enabled Discovery of Anthraquinone Biosynthesis in Senna tora.</title>
        <authorList>
            <person name="Kang S.-H."/>
            <person name="Pandey R.P."/>
            <person name="Lee C.-M."/>
            <person name="Sim J.-S."/>
            <person name="Jeong J.-T."/>
            <person name="Choi B.-S."/>
            <person name="Jung M."/>
            <person name="Ginzburg D."/>
            <person name="Zhao K."/>
            <person name="Won S.Y."/>
            <person name="Oh T.-J."/>
            <person name="Yu Y."/>
            <person name="Kim N.-H."/>
            <person name="Lee O.R."/>
            <person name="Lee T.-H."/>
            <person name="Bashyal P."/>
            <person name="Kim T.-S."/>
            <person name="Lee W.-H."/>
            <person name="Kawkins C."/>
            <person name="Kim C.-K."/>
            <person name="Kim J.S."/>
            <person name="Ahn B.O."/>
            <person name="Rhee S.Y."/>
            <person name="Sohng J.K."/>
        </authorList>
    </citation>
    <scope>NUCLEOTIDE SEQUENCE</scope>
    <source>
        <tissue evidence="3">Leaf</tissue>
    </source>
</reference>
<feature type="compositionally biased region" description="Basic residues" evidence="1">
    <location>
        <begin position="1"/>
        <end position="10"/>
    </location>
</feature>
<accession>A0A834WXX0</accession>
<dbReference type="EMBL" id="JAAIUW010000004">
    <property type="protein sequence ID" value="KAF7834237.1"/>
    <property type="molecule type" value="Genomic_DNA"/>
</dbReference>
<feature type="region of interest" description="Disordered" evidence="1">
    <location>
        <begin position="1"/>
        <end position="31"/>
    </location>
</feature>
<comment type="caution">
    <text evidence="3">The sequence shown here is derived from an EMBL/GenBank/DDBJ whole genome shotgun (WGS) entry which is preliminary data.</text>
</comment>
<sequence>MAKRRAKRTVRRTESVPETSGIGADEPKEPQIQTQEAQFIDLEREVQRQTDAIRAVRDVEIEHLLTELRLLRSYFNKEQLQKPVLQFFEENFPNLSVVNDKENKKFEVRWNDKDRRFSVSCADQRDVHASFLQRLSMAYPDCCTANPALGGYEYSSKAGRVSLLGADNLHINEFVWGEPSEIQTLAMQDALQTPGVSSQRLSVGMTPKTLRLPKPGEMLLSVHGSPLGVYKENNMESIHESEEG</sequence>
<feature type="domain" description="Borealin C-terminal" evidence="2">
    <location>
        <begin position="202"/>
        <end position="230"/>
    </location>
</feature>
<keyword evidence="4" id="KW-1185">Reference proteome</keyword>
<dbReference type="InterPro" id="IPR046466">
    <property type="entry name" value="Borealin_C"/>
</dbReference>
<dbReference type="Pfam" id="PF10512">
    <property type="entry name" value="Borealin"/>
    <property type="match status" value="1"/>
</dbReference>
<organism evidence="3 4">
    <name type="scientific">Senna tora</name>
    <dbReference type="NCBI Taxonomy" id="362788"/>
    <lineage>
        <taxon>Eukaryota</taxon>
        <taxon>Viridiplantae</taxon>
        <taxon>Streptophyta</taxon>
        <taxon>Embryophyta</taxon>
        <taxon>Tracheophyta</taxon>
        <taxon>Spermatophyta</taxon>
        <taxon>Magnoliopsida</taxon>
        <taxon>eudicotyledons</taxon>
        <taxon>Gunneridae</taxon>
        <taxon>Pentapetalae</taxon>
        <taxon>rosids</taxon>
        <taxon>fabids</taxon>
        <taxon>Fabales</taxon>
        <taxon>Fabaceae</taxon>
        <taxon>Caesalpinioideae</taxon>
        <taxon>Cassia clade</taxon>
        <taxon>Senna</taxon>
    </lineage>
</organism>
<dbReference type="PANTHER" id="PTHR37248">
    <property type="entry name" value="TRANSLATION INITIATION FACTOR"/>
    <property type="match status" value="1"/>
</dbReference>
<name>A0A834WXX0_9FABA</name>
<proteinExistence type="predicted"/>
<dbReference type="OrthoDB" id="1920481at2759"/>
<evidence type="ECO:0000259" key="2">
    <source>
        <dbReference type="Pfam" id="PF10512"/>
    </source>
</evidence>
<dbReference type="PANTHER" id="PTHR37248:SF1">
    <property type="entry name" value="TRANSLATION INITIATION FACTOR"/>
    <property type="match status" value="1"/>
</dbReference>
<evidence type="ECO:0000256" key="1">
    <source>
        <dbReference type="SAM" id="MobiDB-lite"/>
    </source>
</evidence>